<feature type="domain" description="G" evidence="3">
    <location>
        <begin position="250"/>
        <end position="380"/>
    </location>
</feature>
<dbReference type="InterPro" id="IPR027417">
    <property type="entry name" value="P-loop_NTPase"/>
</dbReference>
<comment type="caution">
    <text evidence="4">The sequence shown here is derived from an EMBL/GenBank/DDBJ whole genome shotgun (WGS) entry which is preliminary data.</text>
</comment>
<sequence>ISNTRNVESEIDDDYATMQLQQMYTEEKNGIENDYIIAMRLQEMYNKERTNINKEYETLTSRMNNISFENYGETPERIQNKSTDKKFGEREPYNKNFFQSNSNDFNNDDSPPPYHPSQKAARNDHGHPYIPSFNNNYFQEHPSVHQKYPQQFPQQHSQQFPHQFPPQQFSPYQQQTTPNYEEMFSQFMKFMDTSQNQNQKNNIPSDYDTNNNQNQKNSNQSDYDTYNTNFSQKPNRSKTNWFNRESGVFKILLLGGTGAGKSTIINTMTNYFLGGTLDKPKIVIPTKFYKVTENEYLNKHSESKVDDVTKSQTTKCHTYTFAHPDNPASKFILIDTPGLSDTSGVKQDDKNIQEIINTAISVGSLSAIVIIANGTEARITQSIKNTLILLSHNLPDELLGNLLLILTKCTKSSASFSVNDFSKEIARPKATFHMDNRFFCTDPEVWNDDNDERVDVEHNWKRSINSIDRLLVTITELSSTSTKAFENMKDYRNRIKSEIAKVTQDIANIQQVQDSLEAAQKALQKTGNQKNSYSNYTKTETVTLDKMVDAGYHSTICDNHYKNNIICHERCGLEMETRLGTNNLVHCSCMGSNDICTKCNCGPKSHYHTDKKMVKETKTLNKVLEDMKAQYDMASQQYQKYNTDANNYQSALLKLQAAANAKYELIHKLCKDLSKICSRFNFVDELHANIENMRQDARTIQNTNIRRNAEAEIKRLEKLATDLSSKR</sequence>
<dbReference type="GO" id="GO:0005525">
    <property type="term" value="F:GTP binding"/>
    <property type="evidence" value="ECO:0007669"/>
    <property type="project" value="InterPro"/>
</dbReference>
<keyword evidence="1" id="KW-0175">Coiled coil</keyword>
<evidence type="ECO:0000313" key="4">
    <source>
        <dbReference type="EMBL" id="CAG8669174.1"/>
    </source>
</evidence>
<evidence type="ECO:0000256" key="2">
    <source>
        <dbReference type="SAM" id="MobiDB-lite"/>
    </source>
</evidence>
<name>A0A9N9E9A8_9GLOM</name>
<dbReference type="Pfam" id="PF01926">
    <property type="entry name" value="MMR_HSR1"/>
    <property type="match status" value="1"/>
</dbReference>
<feature type="coiled-coil region" evidence="1">
    <location>
        <begin position="624"/>
        <end position="658"/>
    </location>
</feature>
<feature type="coiled-coil region" evidence="1">
    <location>
        <begin position="683"/>
        <end position="726"/>
    </location>
</feature>
<protein>
    <submittedName>
        <fullName evidence="4">4190_t:CDS:1</fullName>
    </submittedName>
</protein>
<dbReference type="Proteomes" id="UP000789405">
    <property type="component" value="Unassembled WGS sequence"/>
</dbReference>
<reference evidence="4" key="1">
    <citation type="submission" date="2021-06" db="EMBL/GenBank/DDBJ databases">
        <authorList>
            <person name="Kallberg Y."/>
            <person name="Tangrot J."/>
            <person name="Rosling A."/>
        </authorList>
    </citation>
    <scope>NUCLEOTIDE SEQUENCE</scope>
    <source>
        <strain evidence="4">MA453B</strain>
    </source>
</reference>
<dbReference type="AlphaFoldDB" id="A0A9N9E9A8"/>
<dbReference type="PANTHER" id="PTHR32046:SF12">
    <property type="entry name" value="AIG1-TYPE G DOMAIN-CONTAINING PROTEIN"/>
    <property type="match status" value="1"/>
</dbReference>
<feature type="region of interest" description="Disordered" evidence="2">
    <location>
        <begin position="70"/>
        <end position="128"/>
    </location>
</feature>
<feature type="compositionally biased region" description="Polar residues" evidence="2">
    <location>
        <begin position="195"/>
        <end position="209"/>
    </location>
</feature>
<feature type="region of interest" description="Disordered" evidence="2">
    <location>
        <begin position="195"/>
        <end position="239"/>
    </location>
</feature>
<evidence type="ECO:0000256" key="1">
    <source>
        <dbReference type="SAM" id="Coils"/>
    </source>
</evidence>
<feature type="non-terminal residue" evidence="4">
    <location>
        <position position="1"/>
    </location>
</feature>
<feature type="coiled-coil region" evidence="1">
    <location>
        <begin position="492"/>
        <end position="529"/>
    </location>
</feature>
<feature type="compositionally biased region" description="Low complexity" evidence="2">
    <location>
        <begin position="96"/>
        <end position="109"/>
    </location>
</feature>
<accession>A0A9N9E9A8</accession>
<dbReference type="Gene3D" id="3.40.50.300">
    <property type="entry name" value="P-loop containing nucleotide triphosphate hydrolases"/>
    <property type="match status" value="1"/>
</dbReference>
<gene>
    <name evidence="4" type="ORF">DERYTH_LOCUS11139</name>
</gene>
<organism evidence="4 5">
    <name type="scientific">Dentiscutata erythropus</name>
    <dbReference type="NCBI Taxonomy" id="1348616"/>
    <lineage>
        <taxon>Eukaryota</taxon>
        <taxon>Fungi</taxon>
        <taxon>Fungi incertae sedis</taxon>
        <taxon>Mucoromycota</taxon>
        <taxon>Glomeromycotina</taxon>
        <taxon>Glomeromycetes</taxon>
        <taxon>Diversisporales</taxon>
        <taxon>Gigasporaceae</taxon>
        <taxon>Dentiscutata</taxon>
    </lineage>
</organism>
<feature type="compositionally biased region" description="Low complexity" evidence="2">
    <location>
        <begin position="210"/>
        <end position="221"/>
    </location>
</feature>
<dbReference type="EMBL" id="CAJVPY010006776">
    <property type="protein sequence ID" value="CAG8669174.1"/>
    <property type="molecule type" value="Genomic_DNA"/>
</dbReference>
<keyword evidence="5" id="KW-1185">Reference proteome</keyword>
<dbReference type="PANTHER" id="PTHR32046">
    <property type="entry name" value="G DOMAIN-CONTAINING PROTEIN"/>
    <property type="match status" value="1"/>
</dbReference>
<evidence type="ECO:0000259" key="3">
    <source>
        <dbReference type="Pfam" id="PF01926"/>
    </source>
</evidence>
<dbReference type="SUPFAM" id="SSF52540">
    <property type="entry name" value="P-loop containing nucleoside triphosphate hydrolases"/>
    <property type="match status" value="1"/>
</dbReference>
<feature type="compositionally biased region" description="Basic and acidic residues" evidence="2">
    <location>
        <begin position="74"/>
        <end position="93"/>
    </location>
</feature>
<dbReference type="InterPro" id="IPR006073">
    <property type="entry name" value="GTP-bd"/>
</dbReference>
<evidence type="ECO:0000313" key="5">
    <source>
        <dbReference type="Proteomes" id="UP000789405"/>
    </source>
</evidence>
<proteinExistence type="predicted"/>
<dbReference type="OrthoDB" id="2611327at2759"/>
<feature type="compositionally biased region" description="Polar residues" evidence="2">
    <location>
        <begin position="222"/>
        <end position="239"/>
    </location>
</feature>